<dbReference type="EMBL" id="CT868062">
    <property type="protein sequence ID" value="CAK68625.1"/>
    <property type="molecule type" value="Genomic_DNA"/>
</dbReference>
<dbReference type="Proteomes" id="UP000000600">
    <property type="component" value="Unassembled WGS sequence"/>
</dbReference>
<dbReference type="InParanoid" id="A0CCV8"/>
<dbReference type="AlphaFoldDB" id="A0CCV8"/>
<keyword evidence="2" id="KW-1185">Reference proteome</keyword>
<reference evidence="1 2" key="1">
    <citation type="journal article" date="2006" name="Nature">
        <title>Global trends of whole-genome duplications revealed by the ciliate Paramecium tetraurelia.</title>
        <authorList>
            <consortium name="Genoscope"/>
            <person name="Aury J.-M."/>
            <person name="Jaillon O."/>
            <person name="Duret L."/>
            <person name="Noel B."/>
            <person name="Jubin C."/>
            <person name="Porcel B.M."/>
            <person name="Segurens B."/>
            <person name="Daubin V."/>
            <person name="Anthouard V."/>
            <person name="Aiach N."/>
            <person name="Arnaiz O."/>
            <person name="Billaut A."/>
            <person name="Beisson J."/>
            <person name="Blanc I."/>
            <person name="Bouhouche K."/>
            <person name="Camara F."/>
            <person name="Duharcourt S."/>
            <person name="Guigo R."/>
            <person name="Gogendeau D."/>
            <person name="Katinka M."/>
            <person name="Keller A.-M."/>
            <person name="Kissmehl R."/>
            <person name="Klotz C."/>
            <person name="Koll F."/>
            <person name="Le Moue A."/>
            <person name="Lepere C."/>
            <person name="Malinsky S."/>
            <person name="Nowacki M."/>
            <person name="Nowak J.K."/>
            <person name="Plattner H."/>
            <person name="Poulain J."/>
            <person name="Ruiz F."/>
            <person name="Serrano V."/>
            <person name="Zagulski M."/>
            <person name="Dessen P."/>
            <person name="Betermier M."/>
            <person name="Weissenbach J."/>
            <person name="Scarpelli C."/>
            <person name="Schachter V."/>
            <person name="Sperling L."/>
            <person name="Meyer E."/>
            <person name="Cohen J."/>
            <person name="Wincker P."/>
        </authorList>
    </citation>
    <scope>NUCLEOTIDE SEQUENCE [LARGE SCALE GENOMIC DNA]</scope>
    <source>
        <strain evidence="1 2">Stock d4-2</strain>
    </source>
</reference>
<evidence type="ECO:0000313" key="2">
    <source>
        <dbReference type="Proteomes" id="UP000000600"/>
    </source>
</evidence>
<dbReference type="InterPro" id="IPR036322">
    <property type="entry name" value="WD40_repeat_dom_sf"/>
</dbReference>
<organism evidence="1 2">
    <name type="scientific">Paramecium tetraurelia</name>
    <dbReference type="NCBI Taxonomy" id="5888"/>
    <lineage>
        <taxon>Eukaryota</taxon>
        <taxon>Sar</taxon>
        <taxon>Alveolata</taxon>
        <taxon>Ciliophora</taxon>
        <taxon>Intramacronucleata</taxon>
        <taxon>Oligohymenophorea</taxon>
        <taxon>Peniculida</taxon>
        <taxon>Parameciidae</taxon>
        <taxon>Paramecium</taxon>
    </lineage>
</organism>
<accession>A0CCV8</accession>
<dbReference type="GeneID" id="5021807"/>
<sequence length="444" mass="52439">MQIQNLNLNNIKMLRRKQLLFEVERDQQETTAKVDSLQINQIIPDQNNQQQNQQPNSSSESSIIPQAQNYSIDPDKALIKQQVNQMDFGNPQQNLDYRFGISSVNCQNLNSDLALESQKKIVSLINPIVSNRDNQSGILKSKFKCRKLFGKLFGNSPIIKIQVIDDKQLIYLSENKLSHVTEYKSNSKNKKIEKNLEYVIFDFVMIKDNSILVQTDQGLILLNKYLDQLYTYKRIIYKNHLAIYKNLKDFDISTNFVCYLQDVNQFLLCQVIDNKIVEQQRRQLQTSQLSIISIKVIKNSLYVGYHTGKVSIYDLQTWLEQKTFQILTSCSEVFPSIFFEEKFCLAIQQNNLYRINYDKEIIKLCSTKHNIISCAYYINDEKKKYEFHLLQDNYKIYLCYQNKDKFYNKERLQQSISCVSYYLDWQQPKFFYGERNGGIFCYHI</sequence>
<protein>
    <recommendedName>
        <fullName evidence="3">WD40-repeat-containing domain</fullName>
    </recommendedName>
</protein>
<gene>
    <name evidence="1" type="ORF">GSPATT00037410001</name>
</gene>
<dbReference type="RefSeq" id="XP_001436022.1">
    <property type="nucleotide sequence ID" value="XM_001435985.1"/>
</dbReference>
<evidence type="ECO:0008006" key="3">
    <source>
        <dbReference type="Google" id="ProtNLM"/>
    </source>
</evidence>
<dbReference type="SUPFAM" id="SSF50978">
    <property type="entry name" value="WD40 repeat-like"/>
    <property type="match status" value="1"/>
</dbReference>
<dbReference type="OMA" id="NIISCAY"/>
<evidence type="ECO:0000313" key="1">
    <source>
        <dbReference type="EMBL" id="CAK68625.1"/>
    </source>
</evidence>
<dbReference type="KEGG" id="ptm:GSPATT00037410001"/>
<proteinExistence type="predicted"/>
<name>A0CCV8_PARTE</name>
<dbReference type="HOGENOM" id="CLU_617467_0_0_1"/>
<dbReference type="OrthoDB" id="312420at2759"/>